<name>A0A832A3A3_9BACT</name>
<comment type="caution">
    <text evidence="1">The sequence shown here is derived from an EMBL/GenBank/DDBJ whole genome shotgun (WGS) entry which is preliminary data.</text>
</comment>
<accession>A0A832A3A3</accession>
<evidence type="ECO:0000313" key="1">
    <source>
        <dbReference type="EMBL" id="HFK95959.1"/>
    </source>
</evidence>
<evidence type="ECO:0008006" key="2">
    <source>
        <dbReference type="Google" id="ProtNLM"/>
    </source>
</evidence>
<sequence length="220" mass="23621">MQEHVRDDAAFMGKITAGATHELKNVFAIVGESAGLLEDLLQAPSSRDFPHRERFLKALTSIRDQVRRGTHILTQLNRFAHGADSDAAAVRLRDMVENLKALSDRFLRQKALSLTFSGTQGADEVTIQACPVSLQRLLFTGLMALAQEVPQGGSLSIHTGAEADGVWCRLSGQAGVLDEAAVGAIRRCFEEEDVAALLQALSATVSVQGDGVLVRLSRSG</sequence>
<dbReference type="Gene3D" id="1.10.287.130">
    <property type="match status" value="1"/>
</dbReference>
<reference evidence="1" key="1">
    <citation type="journal article" date="2020" name="mSystems">
        <title>Genome- and Community-Level Interaction Insights into Carbon Utilization and Element Cycling Functions of Hydrothermarchaeota in Hydrothermal Sediment.</title>
        <authorList>
            <person name="Zhou Z."/>
            <person name="Liu Y."/>
            <person name="Xu W."/>
            <person name="Pan J."/>
            <person name="Luo Z.H."/>
            <person name="Li M."/>
        </authorList>
    </citation>
    <scope>NUCLEOTIDE SEQUENCE [LARGE SCALE GENOMIC DNA]</scope>
    <source>
        <strain evidence="1">SpSt-456</strain>
    </source>
</reference>
<protein>
    <recommendedName>
        <fullName evidence="2">Sensor histidine kinase</fullName>
    </recommendedName>
</protein>
<dbReference type="EMBL" id="DSTK01000006">
    <property type="protein sequence ID" value="HFK95959.1"/>
    <property type="molecule type" value="Genomic_DNA"/>
</dbReference>
<gene>
    <name evidence="1" type="ORF">ENS06_01385</name>
</gene>
<proteinExistence type="predicted"/>
<dbReference type="AlphaFoldDB" id="A0A832A3A3"/>
<organism evidence="1">
    <name type="scientific">Desulfacinum infernum</name>
    <dbReference type="NCBI Taxonomy" id="35837"/>
    <lineage>
        <taxon>Bacteria</taxon>
        <taxon>Pseudomonadati</taxon>
        <taxon>Thermodesulfobacteriota</taxon>
        <taxon>Syntrophobacteria</taxon>
        <taxon>Syntrophobacterales</taxon>
        <taxon>Syntrophobacteraceae</taxon>
        <taxon>Desulfacinum</taxon>
    </lineage>
</organism>